<evidence type="ECO:0000313" key="3">
    <source>
        <dbReference type="EMBL" id="KAA3436965.1"/>
    </source>
</evidence>
<dbReference type="PRINTS" id="PR00412">
    <property type="entry name" value="EPOXHYDRLASE"/>
</dbReference>
<dbReference type="Pfam" id="PF00561">
    <property type="entry name" value="Abhydrolase_1"/>
    <property type="match status" value="1"/>
</dbReference>
<dbReference type="EMBL" id="VKKY01000003">
    <property type="protein sequence ID" value="KAA3436965.1"/>
    <property type="molecule type" value="Genomic_DNA"/>
</dbReference>
<evidence type="ECO:0000313" key="4">
    <source>
        <dbReference type="Proteomes" id="UP000324133"/>
    </source>
</evidence>
<dbReference type="Gene3D" id="3.40.50.1820">
    <property type="entry name" value="alpha/beta hydrolase"/>
    <property type="match status" value="1"/>
</dbReference>
<keyword evidence="4" id="KW-1185">Reference proteome</keyword>
<dbReference type="PANTHER" id="PTHR43329">
    <property type="entry name" value="EPOXIDE HYDROLASE"/>
    <property type="match status" value="1"/>
</dbReference>
<sequence>MDTRTNFYNTNGIRLHVAQAGPNDGKVILFLHGFPEFWYGWEKQLRFFSEQGWLAVAPDQRGYNLSTKPEGVEAYTVDELTQDMAELIPQLTDRKVVLVGHDWGGAIAWNLALHHSHLLEKLVILNMPHPVVMHHHLTHNPKQMLRSWYAGFFQIPWLPETLNSSFDFKLLESTMAKSAQPNTFSQQDLEKYKEAWRQPGALEAMINWYRAYKYNQIEPSQKVEVPTLMLWGKQDQFLGTELALPSIDQCQNGQLIFLKEATHWFHHEQPDRVNKLILDFLSV</sequence>
<dbReference type="RefSeq" id="WP_149092906.1">
    <property type="nucleotide sequence ID" value="NZ_VKKY01000003.1"/>
</dbReference>
<evidence type="ECO:0000256" key="1">
    <source>
        <dbReference type="ARBA" id="ARBA00022801"/>
    </source>
</evidence>
<organism evidence="3 4">
    <name type="scientific">Rufibacter hautae</name>
    <dbReference type="NCBI Taxonomy" id="2595005"/>
    <lineage>
        <taxon>Bacteria</taxon>
        <taxon>Pseudomonadati</taxon>
        <taxon>Bacteroidota</taxon>
        <taxon>Cytophagia</taxon>
        <taxon>Cytophagales</taxon>
        <taxon>Hymenobacteraceae</taxon>
        <taxon>Rufibacter</taxon>
    </lineage>
</organism>
<dbReference type="PRINTS" id="PR00111">
    <property type="entry name" value="ABHYDROLASE"/>
</dbReference>
<accession>A0A5B6TAK2</accession>
<reference evidence="3 4" key="1">
    <citation type="submission" date="2019-07" db="EMBL/GenBank/DDBJ databases">
        <title>Rufibacter sp. nov., isolated from lake sediment.</title>
        <authorList>
            <person name="Qu J.-H."/>
        </authorList>
    </citation>
    <scope>NUCLEOTIDE SEQUENCE [LARGE SCALE GENOMIC DNA]</scope>
    <source>
        <strain evidence="3 4">NBS58-1</strain>
    </source>
</reference>
<protein>
    <submittedName>
        <fullName evidence="3">Alpha/beta hydrolase</fullName>
    </submittedName>
</protein>
<dbReference type="InterPro" id="IPR000073">
    <property type="entry name" value="AB_hydrolase_1"/>
</dbReference>
<evidence type="ECO:0000259" key="2">
    <source>
        <dbReference type="Pfam" id="PF00561"/>
    </source>
</evidence>
<keyword evidence="1 3" id="KW-0378">Hydrolase</keyword>
<name>A0A5B6TAK2_9BACT</name>
<dbReference type="AlphaFoldDB" id="A0A5B6TAK2"/>
<gene>
    <name evidence="3" type="ORF">FOA19_21560</name>
</gene>
<dbReference type="SUPFAM" id="SSF53474">
    <property type="entry name" value="alpha/beta-Hydrolases"/>
    <property type="match status" value="1"/>
</dbReference>
<dbReference type="GO" id="GO:0016787">
    <property type="term" value="F:hydrolase activity"/>
    <property type="evidence" value="ECO:0007669"/>
    <property type="project" value="UniProtKB-KW"/>
</dbReference>
<dbReference type="OrthoDB" id="9773293at2"/>
<dbReference type="Proteomes" id="UP000324133">
    <property type="component" value="Unassembled WGS sequence"/>
</dbReference>
<dbReference type="InterPro" id="IPR000639">
    <property type="entry name" value="Epox_hydrolase-like"/>
</dbReference>
<comment type="caution">
    <text evidence="3">The sequence shown here is derived from an EMBL/GenBank/DDBJ whole genome shotgun (WGS) entry which is preliminary data.</text>
</comment>
<feature type="domain" description="AB hydrolase-1" evidence="2">
    <location>
        <begin position="27"/>
        <end position="269"/>
    </location>
</feature>
<proteinExistence type="predicted"/>
<dbReference type="InterPro" id="IPR029058">
    <property type="entry name" value="AB_hydrolase_fold"/>
</dbReference>